<dbReference type="InterPro" id="IPR036291">
    <property type="entry name" value="NAD(P)-bd_dom_sf"/>
</dbReference>
<dbReference type="InParanoid" id="A0A6I9RTI4"/>
<dbReference type="AlphaFoldDB" id="A0A6I9RTI4"/>
<evidence type="ECO:0000256" key="1">
    <source>
        <dbReference type="ARBA" id="ARBA00023002"/>
    </source>
</evidence>
<evidence type="ECO:0000259" key="3">
    <source>
        <dbReference type="Pfam" id="PF01370"/>
    </source>
</evidence>
<dbReference type="Gene3D" id="3.40.50.720">
    <property type="entry name" value="NAD(P)-binding Rossmann-like Domain"/>
    <property type="match status" value="1"/>
</dbReference>
<dbReference type="GO" id="GO:0016616">
    <property type="term" value="F:oxidoreductase activity, acting on the CH-OH group of donors, NAD or NADP as acceptor"/>
    <property type="evidence" value="ECO:0007669"/>
    <property type="project" value="TreeGrafter"/>
</dbReference>
<dbReference type="InterPro" id="IPR001509">
    <property type="entry name" value="Epimerase_deHydtase"/>
</dbReference>
<dbReference type="OrthoDB" id="2735536at2759"/>
<evidence type="ECO:0000256" key="2">
    <source>
        <dbReference type="SAM" id="Coils"/>
    </source>
</evidence>
<organism evidence="4 5">
    <name type="scientific">Elaeis guineensis var. tenera</name>
    <name type="common">Oil palm</name>
    <dbReference type="NCBI Taxonomy" id="51953"/>
    <lineage>
        <taxon>Eukaryota</taxon>
        <taxon>Viridiplantae</taxon>
        <taxon>Streptophyta</taxon>
        <taxon>Embryophyta</taxon>
        <taxon>Tracheophyta</taxon>
        <taxon>Spermatophyta</taxon>
        <taxon>Magnoliopsida</taxon>
        <taxon>Liliopsida</taxon>
        <taxon>Arecaceae</taxon>
        <taxon>Arecoideae</taxon>
        <taxon>Cocoseae</taxon>
        <taxon>Elaeidinae</taxon>
        <taxon>Elaeis</taxon>
    </lineage>
</organism>
<accession>A0A6I9RTI4</accession>
<dbReference type="FunFam" id="3.40.50.720:FF:000382">
    <property type="entry name" value="NAD(P)-binding Rossmann-fold superfamily protein"/>
    <property type="match status" value="1"/>
</dbReference>
<feature type="domain" description="NAD-dependent epimerase/dehydratase" evidence="3">
    <location>
        <begin position="10"/>
        <end position="247"/>
    </location>
</feature>
<dbReference type="InterPro" id="IPR050425">
    <property type="entry name" value="NAD(P)_dehydrat-like"/>
</dbReference>
<feature type="coiled-coil region" evidence="2">
    <location>
        <begin position="38"/>
        <end position="65"/>
    </location>
</feature>
<sequence>MEVAGEKGRVCVTGAGGYVASWLVKLLLSNGYKVHGTVRDLSEEKNAHLRKLEKASENLQLFKADLLDYDTLKAAFAGCEGVFHVASPVPATKVLDPELEVITPAVNGTLNVLQACSEKKIKRVIVVSSIAAVLLNPHWPHDKLQDEECWSSEELCRMIENWYFLSKTMAERAAWEYAEKNGLDLVTVCPSVVLGPLLQPTASTSGLFLIYVIKGGPEPMKNSLWNIVDVRDVADALLLAYEKPEASGRYLCAPYPINTRDLADLLKGMYPNYEYQKNIIEVPPNPPLTSEKLKKLGWKCRPLEETLSDAVECYREAGLLDEPEGRTSHFPPLFNFTGKTGPQVSAE</sequence>
<keyword evidence="4" id="KW-1185">Reference proteome</keyword>
<dbReference type="RefSeq" id="XP_010932148.1">
    <property type="nucleotide sequence ID" value="XM_010933846.2"/>
</dbReference>
<proteinExistence type="predicted"/>
<dbReference type="Pfam" id="PF01370">
    <property type="entry name" value="Epimerase"/>
    <property type="match status" value="1"/>
</dbReference>
<dbReference type="CDD" id="cd08958">
    <property type="entry name" value="FR_SDR_e"/>
    <property type="match status" value="1"/>
</dbReference>
<dbReference type="Proteomes" id="UP000504607">
    <property type="component" value="Chromosome 10"/>
</dbReference>
<reference evidence="5" key="1">
    <citation type="submission" date="2025-08" db="UniProtKB">
        <authorList>
            <consortium name="RefSeq"/>
        </authorList>
    </citation>
    <scope>IDENTIFICATION</scope>
</reference>
<evidence type="ECO:0000313" key="4">
    <source>
        <dbReference type="Proteomes" id="UP000504607"/>
    </source>
</evidence>
<evidence type="ECO:0000313" key="5">
    <source>
        <dbReference type="RefSeq" id="XP_010932148.1"/>
    </source>
</evidence>
<dbReference type="PANTHER" id="PTHR10366">
    <property type="entry name" value="NAD DEPENDENT EPIMERASE/DEHYDRATASE"/>
    <property type="match status" value="1"/>
</dbReference>
<name>A0A6I9RTI4_ELAGV</name>
<dbReference type="PANTHER" id="PTHR10366:SF831">
    <property type="entry name" value="NAD-DEPENDENT EPIMERASE_DEHYDRATASE DOMAIN-CONTAINING PROTEIN"/>
    <property type="match status" value="1"/>
</dbReference>
<keyword evidence="2" id="KW-0175">Coiled coil</keyword>
<keyword evidence="1" id="KW-0560">Oxidoreductase</keyword>
<protein>
    <submittedName>
        <fullName evidence="5">Cinnamoyl-CoA reductase 1</fullName>
    </submittedName>
</protein>
<gene>
    <name evidence="5" type="primary">LOC105052868</name>
</gene>
<dbReference type="SUPFAM" id="SSF51735">
    <property type="entry name" value="NAD(P)-binding Rossmann-fold domains"/>
    <property type="match status" value="1"/>
</dbReference>
<dbReference type="FunCoup" id="A0A6I9RTI4">
    <property type="interactions" value="63"/>
</dbReference>